<keyword evidence="1" id="KW-0812">Transmembrane</keyword>
<accession>A0A2W7RPZ4</accession>
<dbReference type="AlphaFoldDB" id="A0A2W7RPZ4"/>
<organism evidence="2 3">
    <name type="scientific">Hydrotalea sandarakina</name>
    <dbReference type="NCBI Taxonomy" id="1004304"/>
    <lineage>
        <taxon>Bacteria</taxon>
        <taxon>Pseudomonadati</taxon>
        <taxon>Bacteroidota</taxon>
        <taxon>Chitinophagia</taxon>
        <taxon>Chitinophagales</taxon>
        <taxon>Chitinophagaceae</taxon>
        <taxon>Hydrotalea</taxon>
    </lineage>
</organism>
<dbReference type="SUPFAM" id="SSF50998">
    <property type="entry name" value="Quinoprotein alcohol dehydrogenase-like"/>
    <property type="match status" value="1"/>
</dbReference>
<sequence>MALLHKKVAVRWVLVLIWLGVLITVVFGAFVRHQLMGGKKLGVVGVWAVKVASYPKQVKDAFEDILGFNQQILPNKNTAIKGLVYFTNQKDTAALLTTVYNPQYSQTAVQLINLNNGSIIHEWIPPLKTIRSATHNQNPFFQSSVLNAVRARALHPLLLSDGSIIAKFNEGPLFRLDSNNHLMWMIDGVFHHSTEIDADGNIWTPTVLDTSFIPESLANKNRNDAIACISPQGKVLLKESVAQILMDNGYKALLLGTSEIEEDPLHLNEIKPALYSSKYWQKGDLLISLRHKSTVFLYRPSTHKIIWLKTGPWLNQHCPDFVDSTHISVFGNNIIRTFALGGDKLFKKNNEVYLYNFANDSITKPFSKVFSEKSIGTLTEGRAKILPNGTAFVEETNFGRAFRVSPTNVLWEFKYPIDDTHISMLSWGRYLFKKGEGKYNYCEN</sequence>
<dbReference type="Proteomes" id="UP000249720">
    <property type="component" value="Unassembled WGS sequence"/>
</dbReference>
<dbReference type="Pfam" id="PF14269">
    <property type="entry name" value="Arylsulfotran_2"/>
    <property type="match status" value="1"/>
</dbReference>
<evidence type="ECO:0000313" key="2">
    <source>
        <dbReference type="EMBL" id="PZX62411.1"/>
    </source>
</evidence>
<dbReference type="InterPro" id="IPR039535">
    <property type="entry name" value="ASST-like"/>
</dbReference>
<gene>
    <name evidence="2" type="ORF">LX80_01894</name>
</gene>
<keyword evidence="1" id="KW-0472">Membrane</keyword>
<dbReference type="InterPro" id="IPR011047">
    <property type="entry name" value="Quinoprotein_ADH-like_sf"/>
</dbReference>
<reference evidence="2 3" key="1">
    <citation type="submission" date="2018-06" db="EMBL/GenBank/DDBJ databases">
        <title>Genomic Encyclopedia of Archaeal and Bacterial Type Strains, Phase II (KMG-II): from individual species to whole genera.</title>
        <authorList>
            <person name="Goeker M."/>
        </authorList>
    </citation>
    <scope>NUCLEOTIDE SEQUENCE [LARGE SCALE GENOMIC DNA]</scope>
    <source>
        <strain evidence="2 3">DSM 23241</strain>
    </source>
</reference>
<keyword evidence="1" id="KW-1133">Transmembrane helix</keyword>
<dbReference type="EMBL" id="QKZV01000005">
    <property type="protein sequence ID" value="PZX62411.1"/>
    <property type="molecule type" value="Genomic_DNA"/>
</dbReference>
<protein>
    <submittedName>
        <fullName evidence="2">Arylsulfotransferase ASST</fullName>
    </submittedName>
</protein>
<dbReference type="RefSeq" id="WP_111295618.1">
    <property type="nucleotide sequence ID" value="NZ_QKZV01000005.1"/>
</dbReference>
<dbReference type="OrthoDB" id="264813at2"/>
<keyword evidence="2" id="KW-0808">Transferase</keyword>
<proteinExistence type="predicted"/>
<keyword evidence="3" id="KW-1185">Reference proteome</keyword>
<name>A0A2W7RPZ4_9BACT</name>
<evidence type="ECO:0000256" key="1">
    <source>
        <dbReference type="SAM" id="Phobius"/>
    </source>
</evidence>
<feature type="transmembrane region" description="Helical" evidence="1">
    <location>
        <begin position="12"/>
        <end position="31"/>
    </location>
</feature>
<comment type="caution">
    <text evidence="2">The sequence shown here is derived from an EMBL/GenBank/DDBJ whole genome shotgun (WGS) entry which is preliminary data.</text>
</comment>
<evidence type="ECO:0000313" key="3">
    <source>
        <dbReference type="Proteomes" id="UP000249720"/>
    </source>
</evidence>
<dbReference type="GO" id="GO:0016740">
    <property type="term" value="F:transferase activity"/>
    <property type="evidence" value="ECO:0007669"/>
    <property type="project" value="UniProtKB-KW"/>
</dbReference>